<evidence type="ECO:0000256" key="1">
    <source>
        <dbReference type="SAM" id="MobiDB-lite"/>
    </source>
</evidence>
<evidence type="ECO:0000313" key="2">
    <source>
        <dbReference type="EMBL" id="OPJ57023.1"/>
    </source>
</evidence>
<organism evidence="2 3">
    <name type="scientific">Alkalithermobacter paradoxus</name>
    <dbReference type="NCBI Taxonomy" id="29349"/>
    <lineage>
        <taxon>Bacteria</taxon>
        <taxon>Bacillati</taxon>
        <taxon>Bacillota</taxon>
        <taxon>Clostridia</taxon>
        <taxon>Peptostreptococcales</taxon>
        <taxon>Tepidibacteraceae</taxon>
        <taxon>Alkalithermobacter</taxon>
    </lineage>
</organism>
<feature type="compositionally biased region" description="Polar residues" evidence="1">
    <location>
        <begin position="1"/>
        <end position="15"/>
    </location>
</feature>
<dbReference type="EMBL" id="MZGW01000001">
    <property type="protein sequence ID" value="OPJ57023.1"/>
    <property type="molecule type" value="Genomic_DNA"/>
</dbReference>
<reference evidence="2 3" key="1">
    <citation type="submission" date="2017-03" db="EMBL/GenBank/DDBJ databases">
        <title>Genome sequence of Clostridium thermoalcaliphilum DSM 7309.</title>
        <authorList>
            <person name="Poehlein A."/>
            <person name="Daniel R."/>
        </authorList>
    </citation>
    <scope>NUCLEOTIDE SEQUENCE [LARGE SCALE GENOMIC DNA]</scope>
    <source>
        <strain evidence="2 3">DSM 7309</strain>
    </source>
</reference>
<gene>
    <name evidence="2" type="ORF">CLOTH_03050</name>
</gene>
<evidence type="ECO:0000313" key="3">
    <source>
        <dbReference type="Proteomes" id="UP000190140"/>
    </source>
</evidence>
<feature type="region of interest" description="Disordered" evidence="1">
    <location>
        <begin position="1"/>
        <end position="25"/>
    </location>
</feature>
<name>A0A1V4IAS8_9FIRM</name>
<keyword evidence="3" id="KW-1185">Reference proteome</keyword>
<protein>
    <submittedName>
        <fullName evidence="2">Uncharacterized protein</fullName>
    </submittedName>
</protein>
<comment type="caution">
    <text evidence="2">The sequence shown here is derived from an EMBL/GenBank/DDBJ whole genome shotgun (WGS) entry which is preliminary data.</text>
</comment>
<dbReference type="OrthoDB" id="1753465at2"/>
<dbReference type="RefSeq" id="WP_079410526.1">
    <property type="nucleotide sequence ID" value="NZ_MZGW01000001.1"/>
</dbReference>
<proteinExistence type="predicted"/>
<dbReference type="AlphaFoldDB" id="A0A1V4IAS8"/>
<feature type="region of interest" description="Disordered" evidence="1">
    <location>
        <begin position="48"/>
        <end position="79"/>
    </location>
</feature>
<accession>A0A1V4IAS8</accession>
<sequence length="79" mass="9026">MSQKNKQGGQKNRNGIPQYRKKPNAMREEMASEIGTLFYDVEDKVNVADGGKKKLSKRSSKEEMRNVNQQKGKNINDLL</sequence>
<dbReference type="Proteomes" id="UP000190140">
    <property type="component" value="Unassembled WGS sequence"/>
</dbReference>